<keyword evidence="1" id="KW-0805">Transcription regulation</keyword>
<evidence type="ECO:0000259" key="3">
    <source>
        <dbReference type="PROSITE" id="PS51000"/>
    </source>
</evidence>
<dbReference type="InterPro" id="IPR026881">
    <property type="entry name" value="WYL_dom"/>
</dbReference>
<keyword evidence="5" id="KW-1185">Reference proteome</keyword>
<evidence type="ECO:0000313" key="4">
    <source>
        <dbReference type="EMBL" id="TCL66714.1"/>
    </source>
</evidence>
<dbReference type="SMART" id="SM00420">
    <property type="entry name" value="HTH_DEOR"/>
    <property type="match status" value="1"/>
</dbReference>
<gene>
    <name evidence="4" type="ORF">EV196_103127</name>
</gene>
<keyword evidence="2" id="KW-0804">Transcription</keyword>
<dbReference type="Proteomes" id="UP000295455">
    <property type="component" value="Unassembled WGS sequence"/>
</dbReference>
<dbReference type="InterPro" id="IPR013196">
    <property type="entry name" value="HTH_11"/>
</dbReference>
<evidence type="ECO:0000313" key="5">
    <source>
        <dbReference type="Proteomes" id="UP000295455"/>
    </source>
</evidence>
<dbReference type="EMBL" id="SLUP01000003">
    <property type="protein sequence ID" value="TCL66714.1"/>
    <property type="molecule type" value="Genomic_DNA"/>
</dbReference>
<organism evidence="4 5">
    <name type="scientific">Mariniflexile fucanivorans</name>
    <dbReference type="NCBI Taxonomy" id="264023"/>
    <lineage>
        <taxon>Bacteria</taxon>
        <taxon>Pseudomonadati</taxon>
        <taxon>Bacteroidota</taxon>
        <taxon>Flavobacteriia</taxon>
        <taxon>Flavobacteriales</taxon>
        <taxon>Flavobacteriaceae</taxon>
        <taxon>Mariniflexile</taxon>
    </lineage>
</organism>
<evidence type="ECO:0000256" key="2">
    <source>
        <dbReference type="ARBA" id="ARBA00023163"/>
    </source>
</evidence>
<sequence>MDKMKSHFGLYFHLKSYLWEICYAIMSLDSVKRFDRIVAILVQLQSKRIVKAQELADRFQVSLRTIYRDVRTLEASGVPIISEAGVGYSIMEGYRLPPVMFTREEAGSFVAAEKFMQKFVDKSLGSYHESAMFKIKSVLRGREKDWISALESQIMVDPSQELFNKNLPNALQILFESIAEKKQVFLKYQALNNEIPSERHIEPVGVFHENGFWYVLGYCHIRNDYRQFRTDRMLLINKTQLPFTIEHGTIDEHRQKNETVQKTKVVILVDKSVSRHISSGRKHYGFISETTKGKYVEMTFMTADIENGFSRWYLMFCDYAKIIEPESLKQRVMDILKTAESKILS</sequence>
<comment type="caution">
    <text evidence="4">The sequence shown here is derived from an EMBL/GenBank/DDBJ whole genome shotgun (WGS) entry which is preliminary data.</text>
</comment>
<accession>A0A4R1RKJ9</accession>
<dbReference type="InterPro" id="IPR036390">
    <property type="entry name" value="WH_DNA-bd_sf"/>
</dbReference>
<feature type="domain" description="HTH deoR-type" evidence="3">
    <location>
        <begin position="33"/>
        <end position="88"/>
    </location>
</feature>
<dbReference type="SUPFAM" id="SSF46785">
    <property type="entry name" value="Winged helix' DNA-binding domain"/>
    <property type="match status" value="1"/>
</dbReference>
<dbReference type="Gene3D" id="1.10.10.10">
    <property type="entry name" value="Winged helix-like DNA-binding domain superfamily/Winged helix DNA-binding domain"/>
    <property type="match status" value="1"/>
</dbReference>
<dbReference type="AlphaFoldDB" id="A0A4R1RKJ9"/>
<protein>
    <submittedName>
        <fullName evidence="4">Putative DNA-binding transcriptional regulator YafY</fullName>
    </submittedName>
</protein>
<dbReference type="GO" id="GO:0003700">
    <property type="term" value="F:DNA-binding transcription factor activity"/>
    <property type="evidence" value="ECO:0007669"/>
    <property type="project" value="InterPro"/>
</dbReference>
<dbReference type="GO" id="GO:0003677">
    <property type="term" value="F:DNA binding"/>
    <property type="evidence" value="ECO:0007669"/>
    <property type="project" value="UniProtKB-KW"/>
</dbReference>
<dbReference type="InterPro" id="IPR036388">
    <property type="entry name" value="WH-like_DNA-bd_sf"/>
</dbReference>
<dbReference type="PANTHER" id="PTHR34580:SF3">
    <property type="entry name" value="PROTEIN PAFB"/>
    <property type="match status" value="1"/>
</dbReference>
<dbReference type="Pfam" id="PF13280">
    <property type="entry name" value="WYL"/>
    <property type="match status" value="1"/>
</dbReference>
<dbReference type="InterPro" id="IPR028349">
    <property type="entry name" value="PafC-like"/>
</dbReference>
<keyword evidence="4" id="KW-0238">DNA-binding</keyword>
<reference evidence="4 5" key="1">
    <citation type="submission" date="2019-03" db="EMBL/GenBank/DDBJ databases">
        <title>Genomic Encyclopedia of Type Strains, Phase IV (KMG-IV): sequencing the most valuable type-strain genomes for metagenomic binning, comparative biology and taxonomic classification.</title>
        <authorList>
            <person name="Goeker M."/>
        </authorList>
    </citation>
    <scope>NUCLEOTIDE SEQUENCE [LARGE SCALE GENOMIC DNA]</scope>
    <source>
        <strain evidence="4 5">DSM 18792</strain>
    </source>
</reference>
<dbReference type="Pfam" id="PF08279">
    <property type="entry name" value="HTH_11"/>
    <property type="match status" value="1"/>
</dbReference>
<name>A0A4R1RKJ9_9FLAO</name>
<dbReference type="PROSITE" id="PS52050">
    <property type="entry name" value="WYL"/>
    <property type="match status" value="1"/>
</dbReference>
<evidence type="ECO:0000256" key="1">
    <source>
        <dbReference type="ARBA" id="ARBA00023015"/>
    </source>
</evidence>
<dbReference type="PIRSF" id="PIRSF016838">
    <property type="entry name" value="PafC"/>
    <property type="match status" value="1"/>
</dbReference>
<proteinExistence type="predicted"/>
<dbReference type="InterPro" id="IPR001034">
    <property type="entry name" value="DeoR_HTH"/>
</dbReference>
<dbReference type="PROSITE" id="PS51000">
    <property type="entry name" value="HTH_DEOR_2"/>
    <property type="match status" value="1"/>
</dbReference>
<dbReference type="PANTHER" id="PTHR34580">
    <property type="match status" value="1"/>
</dbReference>
<dbReference type="InterPro" id="IPR051534">
    <property type="entry name" value="CBASS_pafABC_assoc_protein"/>
</dbReference>